<accession>A0A1A9VP23</accession>
<sequence>MNERLIYPLVEKNVIKLIVASRKEIIDTCPANEKTTINVGANATNVAAGENLQKQQSDAKLASNTLPRPEREASENKNFSVKKLVANGLKDNHDESCLTEYFSEFDI</sequence>
<dbReference type="AlphaFoldDB" id="A0A1A9VP23"/>
<protein>
    <submittedName>
        <fullName evidence="2">Uncharacterized protein</fullName>
    </submittedName>
</protein>
<dbReference type="STRING" id="7395.A0A1A9VP23"/>
<reference evidence="2" key="1">
    <citation type="submission" date="2020-05" db="UniProtKB">
        <authorList>
            <consortium name="EnsemblMetazoa"/>
        </authorList>
    </citation>
    <scope>IDENTIFICATION</scope>
    <source>
        <strain evidence="2">TTRI</strain>
    </source>
</reference>
<name>A0A1A9VP23_GLOAU</name>
<evidence type="ECO:0000313" key="2">
    <source>
        <dbReference type="EnsemblMetazoa" id="GAUT043086-PA"/>
    </source>
</evidence>
<dbReference type="Proteomes" id="UP000078200">
    <property type="component" value="Unassembled WGS sequence"/>
</dbReference>
<feature type="region of interest" description="Disordered" evidence="1">
    <location>
        <begin position="51"/>
        <end position="77"/>
    </location>
</feature>
<dbReference type="VEuPathDB" id="VectorBase:GAUT043086"/>
<organism evidence="2 3">
    <name type="scientific">Glossina austeni</name>
    <name type="common">Savannah tsetse fly</name>
    <dbReference type="NCBI Taxonomy" id="7395"/>
    <lineage>
        <taxon>Eukaryota</taxon>
        <taxon>Metazoa</taxon>
        <taxon>Ecdysozoa</taxon>
        <taxon>Arthropoda</taxon>
        <taxon>Hexapoda</taxon>
        <taxon>Insecta</taxon>
        <taxon>Pterygota</taxon>
        <taxon>Neoptera</taxon>
        <taxon>Endopterygota</taxon>
        <taxon>Diptera</taxon>
        <taxon>Brachycera</taxon>
        <taxon>Muscomorpha</taxon>
        <taxon>Hippoboscoidea</taxon>
        <taxon>Glossinidae</taxon>
        <taxon>Glossina</taxon>
    </lineage>
</organism>
<evidence type="ECO:0000313" key="3">
    <source>
        <dbReference type="Proteomes" id="UP000078200"/>
    </source>
</evidence>
<evidence type="ECO:0000256" key="1">
    <source>
        <dbReference type="SAM" id="MobiDB-lite"/>
    </source>
</evidence>
<feature type="compositionally biased region" description="Polar residues" evidence="1">
    <location>
        <begin position="52"/>
        <end position="66"/>
    </location>
</feature>
<dbReference type="EnsemblMetazoa" id="GAUT043086-RA">
    <property type="protein sequence ID" value="GAUT043086-PA"/>
    <property type="gene ID" value="GAUT043086"/>
</dbReference>
<proteinExistence type="predicted"/>
<keyword evidence="3" id="KW-1185">Reference proteome</keyword>